<gene>
    <name evidence="1" type="ORF">SPELUC_LOCUS5400</name>
</gene>
<organism evidence="1 2">
    <name type="scientific">Cetraspora pellucida</name>
    <dbReference type="NCBI Taxonomy" id="1433469"/>
    <lineage>
        <taxon>Eukaryota</taxon>
        <taxon>Fungi</taxon>
        <taxon>Fungi incertae sedis</taxon>
        <taxon>Mucoromycota</taxon>
        <taxon>Glomeromycotina</taxon>
        <taxon>Glomeromycetes</taxon>
        <taxon>Diversisporales</taxon>
        <taxon>Gigasporaceae</taxon>
        <taxon>Cetraspora</taxon>
    </lineage>
</organism>
<keyword evidence="2" id="KW-1185">Reference proteome</keyword>
<reference evidence="1" key="1">
    <citation type="submission" date="2021-06" db="EMBL/GenBank/DDBJ databases">
        <authorList>
            <person name="Kallberg Y."/>
            <person name="Tangrot J."/>
            <person name="Rosling A."/>
        </authorList>
    </citation>
    <scope>NUCLEOTIDE SEQUENCE</scope>
    <source>
        <strain evidence="1">28 12/20/2015</strain>
    </source>
</reference>
<comment type="caution">
    <text evidence="1">The sequence shown here is derived from an EMBL/GenBank/DDBJ whole genome shotgun (WGS) entry which is preliminary data.</text>
</comment>
<proteinExistence type="predicted"/>
<sequence length="1228" mass="137256">MNKDVTKQIVGIDLGTTNSCIVIMEGQKPRVLENPQGDRTTPSVVCYDAREGRILVGKDAKKQVEINPEVITSIKSVMGQKVKKKLGGKEYAPEQISAEILRYLVSYAEDKLGKKITRAVITVPAYFNDSQRQATKDAGKIAGLTVERIINEPTAAALAYGLDKAEKEQTILVYDLGGGTFDVSILQISKSSEGDFFETIATAGIRDLGGDDFDQKIVDYVVQEVKKERKIDLLSEGETENDRKIIKQRLREEAEKAKKVLSSSLEATISFPYLIPPTGGRSPHVEVKITRSKFEALTKDYMERTMKEVDQAIQAAEKKSGRSLTIDQIILVGGSTRMSMVEPLLETKFGKKKINKTVNPDEVVAVGAAIQGAVLAGDFGRDIVLSDVAPLALGIEVQGSRGGESINDIIIPRNTTIPTSATRIYSTAEDNQPSVHIRVLQGERPRASDNKIVGTFELSGIAPKPRGVPQIEVAFNIDVNGVVNVTAQDKATNKKAEVTIRDSQNLTNVELLNKGETYCRTFEERIEEFKKHKDFNENDEGFKRLVELYQELKEAVDKKDYPVIKKQLNKVEEMMKLASELANKMPSEEKKEDEGYASGSEEDTMDKNYYEVLGVSEASKSEAEKKQAEAKMKEINEAYGVLSNPEKRQNYDRYGSAEGFQGPPEGGFDRSGDFFKDIFNTFFGGTDYSRSRGTRPQDGSDILTNITLTFKESVLGVKKKVSLKVERACDSCKQTGAASSSDIKKCPKCQGRGIVNTIQRTILGTIRTQDTCDRCEGEGKVVEKKFKVKENPYFKRKGNNIYVDLPISFLDAILGGVVEIITLETYQVGGVLKDLAKITVPAGSQHGDYVVLPGRGCYVGMNNPKRGDFYVCLLIKLPKKITLTAEGRLLVAKNNIIMGKLNVYTKLQLIQSEIKELIRTEENKFQKYKFFNELQVLKLLRPLLEKYKLTLLLSDDTSQPLIHEKEAVGSNVDLAKAKGSSETYATKYLLSKFFLMPVKDEADPDYRQGEVKDGMNPEERKAVNDFLQKHGWNEEEKTKTLEFLGDSVLSFYASLFIYQQFPNYAEGQMSKLKQLMVQESTLAHLSREIGLGKYLQLGTGERKNQGADKESILADVFESFTAALYLEKGGKTVQRFLNLTIFTWVVGKENMIWDYKSQLQEYCQARKNRVIYRLKRTLRVGNQQLFIMEVNDVLGTFRESGRGRNKKEAEQQAAAKVIEKLGIGEKEN</sequence>
<protein>
    <submittedName>
        <fullName evidence="1">5758_t:CDS:1</fullName>
    </submittedName>
</protein>
<evidence type="ECO:0000313" key="2">
    <source>
        <dbReference type="Proteomes" id="UP000789366"/>
    </source>
</evidence>
<accession>A0ACA9M2B5</accession>
<evidence type="ECO:0000313" key="1">
    <source>
        <dbReference type="EMBL" id="CAG8555916.1"/>
    </source>
</evidence>
<dbReference type="EMBL" id="CAJVPW010005495">
    <property type="protein sequence ID" value="CAG8555916.1"/>
    <property type="molecule type" value="Genomic_DNA"/>
</dbReference>
<dbReference type="Proteomes" id="UP000789366">
    <property type="component" value="Unassembled WGS sequence"/>
</dbReference>
<name>A0ACA9M2B5_9GLOM</name>